<dbReference type="RefSeq" id="XP_073802786.1">
    <property type="nucleotide sequence ID" value="XM_073946685.1"/>
</dbReference>
<evidence type="ECO:0000313" key="5">
    <source>
        <dbReference type="Ensembl" id="ENSDARP00000143198"/>
    </source>
</evidence>
<dbReference type="OrthoDB" id="5803771at2759"/>
<dbReference type="Ensembl" id="ENSDART00000174219.2">
    <property type="protein sequence ID" value="ENSDARP00000143198.1"/>
    <property type="gene ID" value="ENSDARG00000102586.3"/>
</dbReference>
<evidence type="ECO:0000313" key="7">
    <source>
        <dbReference type="ZFIN" id="ZDB-GENE-061013-458"/>
    </source>
</evidence>
<dbReference type="EMBL" id="LO018155">
    <property type="status" value="NOT_ANNOTATED_CDS"/>
    <property type="molecule type" value="Genomic_DNA"/>
</dbReference>
<dbReference type="PANTHER" id="PTHR12243">
    <property type="entry name" value="MADF DOMAIN TRANSCRIPTION FACTOR"/>
    <property type="match status" value="1"/>
</dbReference>
<comment type="subcellular location">
    <subcellularLocation>
        <location evidence="1">Nucleus</location>
    </subcellularLocation>
</comment>
<gene>
    <name evidence="6 7" type="ORF">zgc:152938</name>
</gene>
<dbReference type="PaxDb" id="7955-ENSDARP00000107315"/>
<dbReference type="GO" id="GO:0005634">
    <property type="term" value="C:nucleus"/>
    <property type="evidence" value="ECO:0000318"/>
    <property type="project" value="GO_Central"/>
</dbReference>
<keyword evidence="1" id="KW-0539">Nucleus</keyword>
<dbReference type="GO" id="GO:0003677">
    <property type="term" value="F:DNA binding"/>
    <property type="evidence" value="ECO:0007669"/>
    <property type="project" value="InterPro"/>
</dbReference>
<dbReference type="OMA" id="DKFCKAR"/>
<name>A0A0R4IGU7_DANRE</name>
<dbReference type="InterPro" id="IPR006578">
    <property type="entry name" value="MADF-dom"/>
</dbReference>
<dbReference type="PROSITE" id="PS51029">
    <property type="entry name" value="MADF"/>
    <property type="match status" value="1"/>
</dbReference>
<dbReference type="InterPro" id="IPR039353">
    <property type="entry name" value="TF_Adf1"/>
</dbReference>
<sequence>MSNVKEESEDVRIEQVFIIKQEDPEEQTDLTFRSPAQSCTESSSETRRKTYWRRMDVEGLISLVSDRRELFDQNHIDYKHIDKREALWQEIAEKIGFHVDDVKTKWKNLRDTYIRKKREDQCTGEQTPKKKKTWKFMKMMEFLATSSEQRRVHSSVKESADEVGDGSESEKSLSISVESAVSSEPVQANSKKRKRSVTPDFVEKYLAAKEVRDREREERRKQRMEDDISLFLMSLAPVIRRLPPSKQSSVKMRFHQVLHEVEYGLSDASQPPSAQHCPESNHRAPTPDTPPV</sequence>
<dbReference type="AGR" id="ZFIN:ZDB-GENE-061013-458"/>
<dbReference type="GeneID" id="768145"/>
<dbReference type="AlphaFoldDB" id="A0A0R4IGU7"/>
<feature type="region of interest" description="Disordered" evidence="2">
    <location>
        <begin position="22"/>
        <end position="45"/>
    </location>
</feature>
<accession>A0A8M2BLM8</accession>
<dbReference type="ZFIN" id="ZDB-GENE-061013-458">
    <property type="gene designation" value="zgc:152938"/>
</dbReference>
<feature type="domain" description="BESS" evidence="4">
    <location>
        <begin position="225"/>
        <end position="264"/>
    </location>
</feature>
<evidence type="ECO:0000313" key="6">
    <source>
        <dbReference type="RefSeq" id="XP_005174447.1"/>
    </source>
</evidence>
<dbReference type="GeneTree" id="ENSGT00940000167971"/>
<reference evidence="5" key="2">
    <citation type="submission" date="2016-12" db="UniProtKB">
        <authorList>
            <consortium name="Ensembl"/>
        </authorList>
    </citation>
    <scope>IDENTIFICATION</scope>
    <source>
        <strain evidence="5">Tuebingen</strain>
    </source>
</reference>
<dbReference type="PROSITE" id="PS51031">
    <property type="entry name" value="BESS"/>
    <property type="match status" value="1"/>
</dbReference>
<feature type="domain" description="MADF" evidence="3">
    <location>
        <begin position="59"/>
        <end position="148"/>
    </location>
</feature>
<accession>A0A0R4IGU7</accession>
<evidence type="ECO:0000256" key="2">
    <source>
        <dbReference type="SAM" id="MobiDB-lite"/>
    </source>
</evidence>
<feature type="compositionally biased region" description="Low complexity" evidence="2">
    <location>
        <begin position="172"/>
        <end position="184"/>
    </location>
</feature>
<feature type="region of interest" description="Disordered" evidence="2">
    <location>
        <begin position="263"/>
        <end position="292"/>
    </location>
</feature>
<dbReference type="EMBL" id="LO018092">
    <property type="status" value="NOT_ANNOTATED_CDS"/>
    <property type="molecule type" value="Genomic_DNA"/>
</dbReference>
<dbReference type="InterPro" id="IPR004210">
    <property type="entry name" value="BESS_motif"/>
</dbReference>
<dbReference type="PANTHER" id="PTHR12243:SF37">
    <property type="entry name" value="BESS DOMAIN-CONTAINING PROTEIN"/>
    <property type="match status" value="1"/>
</dbReference>
<feature type="compositionally biased region" description="Polar residues" evidence="2">
    <location>
        <begin position="29"/>
        <end position="43"/>
    </location>
</feature>
<dbReference type="GO" id="GO:0005667">
    <property type="term" value="C:transcription regulator complex"/>
    <property type="evidence" value="ECO:0000318"/>
    <property type="project" value="GO_Central"/>
</dbReference>
<reference evidence="6" key="3">
    <citation type="submission" date="2025-04" db="UniProtKB">
        <authorList>
            <consortium name="RefSeq"/>
        </authorList>
    </citation>
    <scope>IDENTIFICATION</scope>
    <source>
        <strain evidence="6">Tuebingen</strain>
    </source>
</reference>
<feature type="compositionally biased region" description="Basic and acidic residues" evidence="2">
    <location>
        <begin position="148"/>
        <end position="160"/>
    </location>
</feature>
<dbReference type="GO" id="GO:0006357">
    <property type="term" value="P:regulation of transcription by RNA polymerase II"/>
    <property type="evidence" value="ECO:0000318"/>
    <property type="project" value="GO_Central"/>
</dbReference>
<evidence type="ECO:0000259" key="3">
    <source>
        <dbReference type="PROSITE" id="PS51029"/>
    </source>
</evidence>
<proteinExistence type="predicted"/>
<dbReference type="SMART" id="SM00595">
    <property type="entry name" value="MADF"/>
    <property type="match status" value="1"/>
</dbReference>
<dbReference type="Pfam" id="PF10545">
    <property type="entry name" value="MADF_DNA_bdg"/>
    <property type="match status" value="1"/>
</dbReference>
<feature type="region of interest" description="Disordered" evidence="2">
    <location>
        <begin position="147"/>
        <end position="195"/>
    </location>
</feature>
<dbReference type="RefSeq" id="XP_005174447.1">
    <property type="nucleotide sequence ID" value="XM_005174390.5"/>
</dbReference>
<protein>
    <submittedName>
        <fullName evidence="6">Uncharacterized protein isoform X1</fullName>
    </submittedName>
    <submittedName>
        <fullName evidence="5">Zgc:152938</fullName>
    </submittedName>
</protein>
<dbReference type="Bgee" id="ENSDARG00000102586">
    <property type="expression patterns" value="Expressed in early embryo and 28 other cell types or tissues"/>
</dbReference>
<reference evidence="5" key="1">
    <citation type="journal article" date="2013" name="Nature">
        <title>The zebrafish reference genome sequence and its relationship to the human genome.</title>
        <authorList>
            <consortium name="Genome Reference Consortium Zebrafish"/>
            <person name="Howe K."/>
            <person name="Clark M.D."/>
            <person name="Torroja C.F."/>
            <person name="Torrance J."/>
            <person name="Berthelot C."/>
            <person name="Muffato M."/>
            <person name="Collins J.E."/>
            <person name="Humphray S."/>
            <person name="McLaren K."/>
            <person name="Matthews L."/>
            <person name="McLaren S."/>
            <person name="Sealy I."/>
            <person name="Caccamo M."/>
            <person name="Churcher C."/>
            <person name="Scott C."/>
            <person name="Barrett J.C."/>
            <person name="Koch R."/>
            <person name="Rauch G.J."/>
            <person name="White S."/>
            <person name="Chow W."/>
            <person name="Kilian B."/>
            <person name="Quintais L.T."/>
            <person name="Guerra-Assuncao J.A."/>
            <person name="Zhou Y."/>
            <person name="Gu Y."/>
            <person name="Yen J."/>
            <person name="Vogel J.H."/>
            <person name="Eyre T."/>
            <person name="Redmond S."/>
            <person name="Banerjee R."/>
            <person name="Chi J."/>
            <person name="Fu B."/>
            <person name="Langley E."/>
            <person name="Maguire S.F."/>
            <person name="Laird G.K."/>
            <person name="Lloyd D."/>
            <person name="Kenyon E."/>
            <person name="Donaldson S."/>
            <person name="Sehra H."/>
            <person name="Almeida-King J."/>
            <person name="Loveland J."/>
            <person name="Trevanion S."/>
            <person name="Jones M."/>
            <person name="Quail M."/>
            <person name="Willey D."/>
            <person name="Hunt A."/>
            <person name="Burton J."/>
            <person name="Sims S."/>
            <person name="McLay K."/>
            <person name="Plumb B."/>
            <person name="Davis J."/>
            <person name="Clee C."/>
            <person name="Oliver K."/>
            <person name="Clark R."/>
            <person name="Riddle C."/>
            <person name="Elliot D."/>
            <person name="Eliott D."/>
            <person name="Threadgold G."/>
            <person name="Harden G."/>
            <person name="Ware D."/>
            <person name="Begum S."/>
            <person name="Mortimore B."/>
            <person name="Mortimer B."/>
            <person name="Kerry G."/>
            <person name="Heath P."/>
            <person name="Phillimore B."/>
            <person name="Tracey A."/>
            <person name="Corby N."/>
            <person name="Dunn M."/>
            <person name="Johnson C."/>
            <person name="Wood J."/>
            <person name="Clark S."/>
            <person name="Pelan S."/>
            <person name="Griffiths G."/>
            <person name="Smith M."/>
            <person name="Glithero R."/>
            <person name="Howden P."/>
            <person name="Barker N."/>
            <person name="Lloyd C."/>
            <person name="Stevens C."/>
            <person name="Harley J."/>
            <person name="Holt K."/>
            <person name="Panagiotidis G."/>
            <person name="Lovell J."/>
            <person name="Beasley H."/>
            <person name="Henderson C."/>
            <person name="Gordon D."/>
            <person name="Auger K."/>
            <person name="Wright D."/>
            <person name="Collins J."/>
            <person name="Raisen C."/>
            <person name="Dyer L."/>
            <person name="Leung K."/>
            <person name="Robertson L."/>
            <person name="Ambridge K."/>
            <person name="Leongamornlert D."/>
            <person name="McGuire S."/>
            <person name="Gilderthorp R."/>
            <person name="Griffiths C."/>
            <person name="Manthravadi D."/>
            <person name="Nichol S."/>
            <person name="Barker G."/>
            <person name="Whitehead S."/>
            <person name="Kay M."/>
            <person name="Brown J."/>
            <person name="Murnane C."/>
            <person name="Gray E."/>
            <person name="Humphries M."/>
            <person name="Sycamore N."/>
            <person name="Barker D."/>
            <person name="Saunders D."/>
            <person name="Wallis J."/>
            <person name="Babbage A."/>
            <person name="Hammond S."/>
            <person name="Mashreghi-Mohammadi M."/>
            <person name="Barr L."/>
            <person name="Martin S."/>
            <person name="Wray P."/>
            <person name="Ellington A."/>
            <person name="Matthews N."/>
            <person name="Ellwood M."/>
            <person name="Woodmansey R."/>
            <person name="Clark G."/>
            <person name="Cooper J."/>
            <person name="Cooper J."/>
            <person name="Tromans A."/>
            <person name="Grafham D."/>
            <person name="Skuce C."/>
            <person name="Pandian R."/>
            <person name="Andrews R."/>
            <person name="Harrison E."/>
            <person name="Kimberley A."/>
            <person name="Garnett J."/>
            <person name="Fosker N."/>
            <person name="Hall R."/>
            <person name="Garner P."/>
            <person name="Kelly D."/>
            <person name="Bird C."/>
            <person name="Palmer S."/>
            <person name="Gehring I."/>
            <person name="Berger A."/>
            <person name="Dooley C.M."/>
            <person name="Ersan-Urun Z."/>
            <person name="Eser C."/>
            <person name="Geiger H."/>
            <person name="Geisler M."/>
            <person name="Karotki L."/>
            <person name="Kirn A."/>
            <person name="Konantz J."/>
            <person name="Konantz M."/>
            <person name="Oberlander M."/>
            <person name="Rudolph-Geiger S."/>
            <person name="Teucke M."/>
            <person name="Lanz C."/>
            <person name="Raddatz G."/>
            <person name="Osoegawa K."/>
            <person name="Zhu B."/>
            <person name="Rapp A."/>
            <person name="Widaa S."/>
            <person name="Langford C."/>
            <person name="Yang F."/>
            <person name="Schuster S.C."/>
            <person name="Carter N.P."/>
            <person name="Harrow J."/>
            <person name="Ning Z."/>
            <person name="Herrero J."/>
            <person name="Searle S.M."/>
            <person name="Enright A."/>
            <person name="Geisler R."/>
            <person name="Plasterk R.H."/>
            <person name="Lee C."/>
            <person name="Westerfield M."/>
            <person name="de Jong P.J."/>
            <person name="Zon L.I."/>
            <person name="Postlethwait J.H."/>
            <person name="Nusslein-Volhard C."/>
            <person name="Hubbard T.J."/>
            <person name="Roest Crollius H."/>
            <person name="Rogers J."/>
            <person name="Stemple D.L."/>
        </authorList>
    </citation>
    <scope>NUCLEOTIDE SEQUENCE [LARGE SCALE GENOMIC DNA]</scope>
    <source>
        <strain evidence="5">Tuebingen</strain>
    </source>
</reference>
<evidence type="ECO:0000256" key="1">
    <source>
        <dbReference type="PROSITE-ProRule" id="PRU00371"/>
    </source>
</evidence>
<dbReference type="Pfam" id="PF02944">
    <property type="entry name" value="BESS"/>
    <property type="match status" value="1"/>
</dbReference>
<organism evidence="5">
    <name type="scientific">Danio rerio</name>
    <name type="common">Zebrafish</name>
    <name type="synonym">Brachydanio rerio</name>
    <dbReference type="NCBI Taxonomy" id="7955"/>
    <lineage>
        <taxon>Eukaryota</taxon>
        <taxon>Metazoa</taxon>
        <taxon>Chordata</taxon>
        <taxon>Craniata</taxon>
        <taxon>Vertebrata</taxon>
        <taxon>Euteleostomi</taxon>
        <taxon>Actinopterygii</taxon>
        <taxon>Neopterygii</taxon>
        <taxon>Teleostei</taxon>
        <taxon>Ostariophysi</taxon>
        <taxon>Cypriniformes</taxon>
        <taxon>Danionidae</taxon>
        <taxon>Danioninae</taxon>
        <taxon>Danio</taxon>
    </lineage>
</organism>
<evidence type="ECO:0000259" key="4">
    <source>
        <dbReference type="PROSITE" id="PS51031"/>
    </source>
</evidence>